<dbReference type="CDD" id="cd17546">
    <property type="entry name" value="REC_hyHK_CKI1_RcsC-like"/>
    <property type="match status" value="1"/>
</dbReference>
<evidence type="ECO:0000256" key="1">
    <source>
        <dbReference type="ARBA" id="ARBA00000085"/>
    </source>
</evidence>
<dbReference type="PROSITE" id="PS50894">
    <property type="entry name" value="HPT"/>
    <property type="match status" value="1"/>
</dbReference>
<gene>
    <name evidence="18" type="ORF">MNBD_GAMMA15-1460</name>
</gene>
<evidence type="ECO:0000259" key="16">
    <source>
        <dbReference type="PROSITE" id="PS50110"/>
    </source>
</evidence>
<dbReference type="PROSITE" id="PS50109">
    <property type="entry name" value="HIS_KIN"/>
    <property type="match status" value="1"/>
</dbReference>
<dbReference type="InterPro" id="IPR003594">
    <property type="entry name" value="HATPase_dom"/>
</dbReference>
<dbReference type="PRINTS" id="PR00344">
    <property type="entry name" value="BCTRLSENSOR"/>
</dbReference>
<proteinExistence type="predicted"/>
<dbReference type="AlphaFoldDB" id="A0A3B0YQZ6"/>
<evidence type="ECO:0000256" key="2">
    <source>
        <dbReference type="ARBA" id="ARBA00004651"/>
    </source>
</evidence>
<evidence type="ECO:0000256" key="6">
    <source>
        <dbReference type="ARBA" id="ARBA00022679"/>
    </source>
</evidence>
<dbReference type="InterPro" id="IPR029016">
    <property type="entry name" value="GAF-like_dom_sf"/>
</dbReference>
<evidence type="ECO:0000256" key="4">
    <source>
        <dbReference type="ARBA" id="ARBA00022475"/>
    </source>
</evidence>
<dbReference type="InterPro" id="IPR005467">
    <property type="entry name" value="His_kinase_dom"/>
</dbReference>
<dbReference type="InterPro" id="IPR036641">
    <property type="entry name" value="HPT_dom_sf"/>
</dbReference>
<organism evidence="18">
    <name type="scientific">hydrothermal vent metagenome</name>
    <dbReference type="NCBI Taxonomy" id="652676"/>
    <lineage>
        <taxon>unclassified sequences</taxon>
        <taxon>metagenomes</taxon>
        <taxon>ecological metagenomes</taxon>
    </lineage>
</organism>
<dbReference type="PROSITE" id="PS50110">
    <property type="entry name" value="RESPONSE_REGULATORY"/>
    <property type="match status" value="1"/>
</dbReference>
<dbReference type="GO" id="GO:0000155">
    <property type="term" value="F:phosphorelay sensor kinase activity"/>
    <property type="evidence" value="ECO:0007669"/>
    <property type="project" value="InterPro"/>
</dbReference>
<evidence type="ECO:0000259" key="17">
    <source>
        <dbReference type="PROSITE" id="PS50894"/>
    </source>
</evidence>
<dbReference type="Pfam" id="PF00512">
    <property type="entry name" value="HisKA"/>
    <property type="match status" value="1"/>
</dbReference>
<dbReference type="InterPro" id="IPR001789">
    <property type="entry name" value="Sig_transdc_resp-reg_receiver"/>
</dbReference>
<keyword evidence="11" id="KW-1133">Transmembrane helix</keyword>
<dbReference type="InterPro" id="IPR008207">
    <property type="entry name" value="Sig_transdc_His_kin_Hpt_dom"/>
</dbReference>
<evidence type="ECO:0000256" key="8">
    <source>
        <dbReference type="ARBA" id="ARBA00022741"/>
    </source>
</evidence>
<dbReference type="Gene3D" id="1.20.120.160">
    <property type="entry name" value="HPT domain"/>
    <property type="match status" value="1"/>
</dbReference>
<dbReference type="Pfam" id="PF02518">
    <property type="entry name" value="HATPase_c"/>
    <property type="match status" value="1"/>
</dbReference>
<keyword evidence="12" id="KW-0902">Two-component regulatory system</keyword>
<name>A0A3B0YQZ6_9ZZZZ</name>
<dbReference type="Gene3D" id="3.30.450.40">
    <property type="match status" value="1"/>
</dbReference>
<dbReference type="Pfam" id="PF01627">
    <property type="entry name" value="Hpt"/>
    <property type="match status" value="1"/>
</dbReference>
<dbReference type="SMART" id="SM00448">
    <property type="entry name" value="REC"/>
    <property type="match status" value="1"/>
</dbReference>
<keyword evidence="14" id="KW-0131">Cell cycle</keyword>
<evidence type="ECO:0000256" key="7">
    <source>
        <dbReference type="ARBA" id="ARBA00022692"/>
    </source>
</evidence>
<dbReference type="GO" id="GO:0005886">
    <property type="term" value="C:plasma membrane"/>
    <property type="evidence" value="ECO:0007669"/>
    <property type="project" value="UniProtKB-SubCell"/>
</dbReference>
<dbReference type="InterPro" id="IPR036097">
    <property type="entry name" value="HisK_dim/P_sf"/>
</dbReference>
<dbReference type="EC" id="2.7.13.3" evidence="3"/>
<dbReference type="SMART" id="SM00388">
    <property type="entry name" value="HisKA"/>
    <property type="match status" value="1"/>
</dbReference>
<accession>A0A3B0YQZ6</accession>
<evidence type="ECO:0000313" key="18">
    <source>
        <dbReference type="EMBL" id="VAW77662.1"/>
    </source>
</evidence>
<evidence type="ECO:0000256" key="14">
    <source>
        <dbReference type="ARBA" id="ARBA00023306"/>
    </source>
</evidence>
<dbReference type="CDD" id="cd16922">
    <property type="entry name" value="HATPase_EvgS-ArcB-TorS-like"/>
    <property type="match status" value="1"/>
</dbReference>
<evidence type="ECO:0000256" key="13">
    <source>
        <dbReference type="ARBA" id="ARBA00023136"/>
    </source>
</evidence>
<evidence type="ECO:0000259" key="15">
    <source>
        <dbReference type="PROSITE" id="PS50109"/>
    </source>
</evidence>
<dbReference type="InterPro" id="IPR004358">
    <property type="entry name" value="Sig_transdc_His_kin-like_C"/>
</dbReference>
<evidence type="ECO:0000256" key="12">
    <source>
        <dbReference type="ARBA" id="ARBA00023012"/>
    </source>
</evidence>
<dbReference type="Gene3D" id="3.40.50.2300">
    <property type="match status" value="1"/>
</dbReference>
<keyword evidence="8" id="KW-0547">Nucleotide-binding</keyword>
<evidence type="ECO:0000256" key="10">
    <source>
        <dbReference type="ARBA" id="ARBA00022840"/>
    </source>
</evidence>
<evidence type="ECO:0000256" key="3">
    <source>
        <dbReference type="ARBA" id="ARBA00012438"/>
    </source>
</evidence>
<evidence type="ECO:0000256" key="11">
    <source>
        <dbReference type="ARBA" id="ARBA00022989"/>
    </source>
</evidence>
<comment type="catalytic activity">
    <reaction evidence="1">
        <text>ATP + protein L-histidine = ADP + protein N-phospho-L-histidine.</text>
        <dbReference type="EC" id="2.7.13.3"/>
    </reaction>
</comment>
<dbReference type="SUPFAM" id="SSF47384">
    <property type="entry name" value="Homodimeric domain of signal transducing histidine kinase"/>
    <property type="match status" value="1"/>
</dbReference>
<keyword evidence="5" id="KW-0597">Phosphoprotein</keyword>
<evidence type="ECO:0000256" key="9">
    <source>
        <dbReference type="ARBA" id="ARBA00022777"/>
    </source>
</evidence>
<feature type="domain" description="Response regulatory" evidence="16">
    <location>
        <begin position="456"/>
        <end position="570"/>
    </location>
</feature>
<dbReference type="SUPFAM" id="SSF55874">
    <property type="entry name" value="ATPase domain of HSP90 chaperone/DNA topoisomerase II/histidine kinase"/>
    <property type="match status" value="1"/>
</dbReference>
<sequence length="686" mass="76758">MEDLQTKVTRLEQEKRALLEMGEVLVSELDPDRLLDLVAEKTRDLLRVRTVLIPLIDENSETYTCKATCGVTTGEVVDESLPIDTGICEWVWKHRRPWWRGMLDELDTHQRTRWEAQAGSVILVPLLGKHDFLGGIACIDKLNGEEFDEQDLGLLKLFAQQVAIAIENSRLFNILEQKVTERTQKLQQAMSEAESASKLKSEFLANMSHEIRTPLTAIIGFGECILESGQTIEQRLKAIRTIIASGKHLLSLINDILDISKVEAEHLTVELIPLSPISLLEDVREIIAPQAEARNLNCTVDYQWPLPEKINSDPVRLKQILINLCSNALKFTHQGEVRLSLSCDPGTQSLVYQVIDTGIGMDTDQQKKIFKRFAQADVSTTREYGGTGLGLYLSRQLAYKLSGDLTVNSTPGVGSTLTLLLKLPGLDQAEWLSSPVADETDELSEIPLKHTQLEGSVLLVEDNEINQQLISYLISRTGAKVTIANNGEEGVHMASLKMFDLVLMDIQMPVMDGFEATRRLRSEGYKGCIIALTANVMASDVAKYKQDGFDGYLSKPLDKEAFIRTLKEHLAELSEEVEVASPIQSQADLSDSVMEHLLERFLDGLIERIRLVRHYTDSKDWGELKKEVHNLKGMGGSFGYPQLSVLAGNIQFDITKEDFAEVERSVLVLEQLVEAILLGRPKTIWV</sequence>
<dbReference type="Pfam" id="PF00072">
    <property type="entry name" value="Response_reg"/>
    <property type="match status" value="1"/>
</dbReference>
<protein>
    <recommendedName>
        <fullName evidence="3">histidine kinase</fullName>
        <ecNumber evidence="3">2.7.13.3</ecNumber>
    </recommendedName>
</protein>
<dbReference type="SUPFAM" id="SSF47226">
    <property type="entry name" value="Histidine-containing phosphotransfer domain, HPT domain"/>
    <property type="match status" value="1"/>
</dbReference>
<dbReference type="FunFam" id="1.10.287.130:FF:000038">
    <property type="entry name" value="Sensory transduction histidine kinase"/>
    <property type="match status" value="1"/>
</dbReference>
<dbReference type="InterPro" id="IPR003661">
    <property type="entry name" value="HisK_dim/P_dom"/>
</dbReference>
<dbReference type="GO" id="GO:0005524">
    <property type="term" value="F:ATP binding"/>
    <property type="evidence" value="ECO:0007669"/>
    <property type="project" value="UniProtKB-KW"/>
</dbReference>
<dbReference type="SUPFAM" id="SSF55781">
    <property type="entry name" value="GAF domain-like"/>
    <property type="match status" value="1"/>
</dbReference>
<evidence type="ECO:0000256" key="5">
    <source>
        <dbReference type="ARBA" id="ARBA00022553"/>
    </source>
</evidence>
<dbReference type="EMBL" id="UOFN01000080">
    <property type="protein sequence ID" value="VAW77662.1"/>
    <property type="molecule type" value="Genomic_DNA"/>
</dbReference>
<reference evidence="18" key="1">
    <citation type="submission" date="2018-06" db="EMBL/GenBank/DDBJ databases">
        <authorList>
            <person name="Zhirakovskaya E."/>
        </authorList>
    </citation>
    <scope>NUCLEOTIDE SEQUENCE</scope>
</reference>
<dbReference type="Gene3D" id="3.30.565.10">
    <property type="entry name" value="Histidine kinase-like ATPase, C-terminal domain"/>
    <property type="match status" value="1"/>
</dbReference>
<keyword evidence="13" id="KW-0472">Membrane</keyword>
<dbReference type="Pfam" id="PF01590">
    <property type="entry name" value="GAF"/>
    <property type="match status" value="1"/>
</dbReference>
<keyword evidence="7" id="KW-0812">Transmembrane</keyword>
<dbReference type="SMART" id="SM00387">
    <property type="entry name" value="HATPase_c"/>
    <property type="match status" value="1"/>
</dbReference>
<keyword evidence="10" id="KW-0067">ATP-binding</keyword>
<keyword evidence="9" id="KW-0418">Kinase</keyword>
<dbReference type="InterPro" id="IPR011006">
    <property type="entry name" value="CheY-like_superfamily"/>
</dbReference>
<dbReference type="CDD" id="cd00082">
    <property type="entry name" value="HisKA"/>
    <property type="match status" value="1"/>
</dbReference>
<dbReference type="FunFam" id="3.30.565.10:FF:000010">
    <property type="entry name" value="Sensor histidine kinase RcsC"/>
    <property type="match status" value="1"/>
</dbReference>
<comment type="subcellular location">
    <subcellularLocation>
        <location evidence="2">Cell membrane</location>
        <topology evidence="2">Multi-pass membrane protein</topology>
    </subcellularLocation>
</comment>
<dbReference type="SMART" id="SM00065">
    <property type="entry name" value="GAF"/>
    <property type="match status" value="1"/>
</dbReference>
<dbReference type="Gene3D" id="1.10.287.130">
    <property type="match status" value="1"/>
</dbReference>
<dbReference type="PANTHER" id="PTHR45339">
    <property type="entry name" value="HYBRID SIGNAL TRANSDUCTION HISTIDINE KINASE J"/>
    <property type="match status" value="1"/>
</dbReference>
<dbReference type="SUPFAM" id="SSF52172">
    <property type="entry name" value="CheY-like"/>
    <property type="match status" value="1"/>
</dbReference>
<keyword evidence="4" id="KW-1003">Cell membrane</keyword>
<feature type="domain" description="Histidine kinase" evidence="15">
    <location>
        <begin position="206"/>
        <end position="425"/>
    </location>
</feature>
<keyword evidence="6" id="KW-0808">Transferase</keyword>
<dbReference type="InterPro" id="IPR003018">
    <property type="entry name" value="GAF"/>
</dbReference>
<dbReference type="InterPro" id="IPR036890">
    <property type="entry name" value="HATPase_C_sf"/>
</dbReference>
<dbReference type="PANTHER" id="PTHR45339:SF1">
    <property type="entry name" value="HYBRID SIGNAL TRANSDUCTION HISTIDINE KINASE J"/>
    <property type="match status" value="1"/>
</dbReference>
<feature type="domain" description="HPt" evidence="17">
    <location>
        <begin position="590"/>
        <end position="686"/>
    </location>
</feature>